<dbReference type="Proteomes" id="UP000800096">
    <property type="component" value="Unassembled WGS sequence"/>
</dbReference>
<evidence type="ECO:0000256" key="3">
    <source>
        <dbReference type="PROSITE-ProRule" id="PRU00339"/>
    </source>
</evidence>
<dbReference type="PANTHER" id="PTHR22904:SF523">
    <property type="entry name" value="STRESS-INDUCED-PHOSPHOPROTEIN 1"/>
    <property type="match status" value="1"/>
</dbReference>
<evidence type="ECO:0000259" key="4">
    <source>
        <dbReference type="PROSITE" id="PS50181"/>
    </source>
</evidence>
<dbReference type="GO" id="GO:0051879">
    <property type="term" value="F:Hsp90 protein binding"/>
    <property type="evidence" value="ECO:0007669"/>
    <property type="project" value="TreeGrafter"/>
</dbReference>
<evidence type="ECO:0000256" key="1">
    <source>
        <dbReference type="ARBA" id="ARBA00022737"/>
    </source>
</evidence>
<proteinExistence type="predicted"/>
<keyword evidence="6" id="KW-1185">Reference proteome</keyword>
<dbReference type="SUPFAM" id="SSF81383">
    <property type="entry name" value="F-box domain"/>
    <property type="match status" value="1"/>
</dbReference>
<sequence>MANQMSPNEYQELGRNYYKLKQYEKAAEAFTNGIEIAPALSLYDHRAAAYDRLQDYNAAVRDGREMIKIDKQDVKGYLRTASILEKMEKPETALSIYKYGMKNVPVSDKNFKLLQQLHDKTTRKLSPATSVDPLTVLPVELAEMVLEYLTFRQLVNCMRVSKGWRDYIAKLPRLWLHLDLSGARRPVPRKFIDKAVRRSENRLTRVTIHRFEHVDILKNVAKTCKGLTELEFITLPHAMSSTLVDIVQHAPQLKTFVVHPQITMDTVGQIVNLRTSLRHVSFKAIRPSNHTIDWKGPFPNLEFCSMHMEKGTRVNAPPLEGLFAQTQSLKSLDLGHLYLYGTFLIPKNGLIASASIGMPLTTLVLHKVRISAFPILPSTLQKLVIEEEGSYDLDDDDERDVLLSRLPALRHLSLIDINMISANWLAAFLDLYMDPESNSRDVILLDDTMPLEHLTIRGYQTIPSCGLFINDRSLLFKDEISTRVRSSRILTPALKHLDIATHPCDDDEIEHLLKHKVSGLTSLDLSHTQITGASIKMLADGLPKLKSIRADNCPRISGRDAIEYALRKGVAVSCSMGEGKGSRKIKYA</sequence>
<dbReference type="PROSITE" id="PS50181">
    <property type="entry name" value="FBOX"/>
    <property type="match status" value="1"/>
</dbReference>
<feature type="repeat" description="TPR" evidence="3">
    <location>
        <begin position="7"/>
        <end position="40"/>
    </location>
</feature>
<dbReference type="Gene3D" id="1.20.1280.50">
    <property type="match status" value="1"/>
</dbReference>
<evidence type="ECO:0000256" key="2">
    <source>
        <dbReference type="ARBA" id="ARBA00022803"/>
    </source>
</evidence>
<dbReference type="InterPro" id="IPR032675">
    <property type="entry name" value="LRR_dom_sf"/>
</dbReference>
<evidence type="ECO:0000313" key="6">
    <source>
        <dbReference type="Proteomes" id="UP000800096"/>
    </source>
</evidence>
<name>A0A6A5QH86_AMPQU</name>
<dbReference type="InterPro" id="IPR011990">
    <property type="entry name" value="TPR-like_helical_dom_sf"/>
</dbReference>
<keyword evidence="2 3" id="KW-0802">TPR repeat</keyword>
<gene>
    <name evidence="5" type="ORF">BDU57DRAFT_540148</name>
</gene>
<dbReference type="SMART" id="SM00256">
    <property type="entry name" value="FBOX"/>
    <property type="match status" value="1"/>
</dbReference>
<dbReference type="Gene3D" id="1.25.40.10">
    <property type="entry name" value="Tetratricopeptide repeat domain"/>
    <property type="match status" value="1"/>
</dbReference>
<accession>A0A6A5QH86</accession>
<protein>
    <recommendedName>
        <fullName evidence="4">F-box domain-containing protein</fullName>
    </recommendedName>
</protein>
<evidence type="ECO:0000313" key="5">
    <source>
        <dbReference type="EMBL" id="KAF1914168.1"/>
    </source>
</evidence>
<feature type="domain" description="F-box" evidence="4">
    <location>
        <begin position="131"/>
        <end position="178"/>
    </location>
</feature>
<dbReference type="SUPFAM" id="SSF52047">
    <property type="entry name" value="RNI-like"/>
    <property type="match status" value="1"/>
</dbReference>
<dbReference type="PANTHER" id="PTHR22904">
    <property type="entry name" value="TPR REPEAT CONTAINING PROTEIN"/>
    <property type="match status" value="1"/>
</dbReference>
<dbReference type="SMART" id="SM00028">
    <property type="entry name" value="TPR"/>
    <property type="match status" value="3"/>
</dbReference>
<dbReference type="OrthoDB" id="629492at2759"/>
<dbReference type="EMBL" id="ML979137">
    <property type="protein sequence ID" value="KAF1914168.1"/>
    <property type="molecule type" value="Genomic_DNA"/>
</dbReference>
<dbReference type="SUPFAM" id="SSF48452">
    <property type="entry name" value="TPR-like"/>
    <property type="match status" value="1"/>
</dbReference>
<dbReference type="InterPro" id="IPR019734">
    <property type="entry name" value="TPR_rpt"/>
</dbReference>
<organism evidence="5 6">
    <name type="scientific">Ampelomyces quisqualis</name>
    <name type="common">Powdery mildew agent</name>
    <dbReference type="NCBI Taxonomy" id="50730"/>
    <lineage>
        <taxon>Eukaryota</taxon>
        <taxon>Fungi</taxon>
        <taxon>Dikarya</taxon>
        <taxon>Ascomycota</taxon>
        <taxon>Pezizomycotina</taxon>
        <taxon>Dothideomycetes</taxon>
        <taxon>Pleosporomycetidae</taxon>
        <taxon>Pleosporales</taxon>
        <taxon>Pleosporineae</taxon>
        <taxon>Phaeosphaeriaceae</taxon>
        <taxon>Ampelomyces</taxon>
    </lineage>
</organism>
<dbReference type="InterPro" id="IPR036047">
    <property type="entry name" value="F-box-like_dom_sf"/>
</dbReference>
<dbReference type="Gene3D" id="3.80.10.10">
    <property type="entry name" value="Ribonuclease Inhibitor"/>
    <property type="match status" value="1"/>
</dbReference>
<dbReference type="CDD" id="cd09917">
    <property type="entry name" value="F-box_SF"/>
    <property type="match status" value="1"/>
</dbReference>
<dbReference type="AlphaFoldDB" id="A0A6A5QH86"/>
<dbReference type="Pfam" id="PF07719">
    <property type="entry name" value="TPR_2"/>
    <property type="match status" value="1"/>
</dbReference>
<dbReference type="InterPro" id="IPR013105">
    <property type="entry name" value="TPR_2"/>
</dbReference>
<reference evidence="5" key="1">
    <citation type="journal article" date="2020" name="Stud. Mycol.">
        <title>101 Dothideomycetes genomes: a test case for predicting lifestyles and emergence of pathogens.</title>
        <authorList>
            <person name="Haridas S."/>
            <person name="Albert R."/>
            <person name="Binder M."/>
            <person name="Bloem J."/>
            <person name="Labutti K."/>
            <person name="Salamov A."/>
            <person name="Andreopoulos B."/>
            <person name="Baker S."/>
            <person name="Barry K."/>
            <person name="Bills G."/>
            <person name="Bluhm B."/>
            <person name="Cannon C."/>
            <person name="Castanera R."/>
            <person name="Culley D."/>
            <person name="Daum C."/>
            <person name="Ezra D."/>
            <person name="Gonzalez J."/>
            <person name="Henrissat B."/>
            <person name="Kuo A."/>
            <person name="Liang C."/>
            <person name="Lipzen A."/>
            <person name="Lutzoni F."/>
            <person name="Magnuson J."/>
            <person name="Mondo S."/>
            <person name="Nolan M."/>
            <person name="Ohm R."/>
            <person name="Pangilinan J."/>
            <person name="Park H.-J."/>
            <person name="Ramirez L."/>
            <person name="Alfaro M."/>
            <person name="Sun H."/>
            <person name="Tritt A."/>
            <person name="Yoshinaga Y."/>
            <person name="Zwiers L.-H."/>
            <person name="Turgeon B."/>
            <person name="Goodwin S."/>
            <person name="Spatafora J."/>
            <person name="Crous P."/>
            <person name="Grigoriev I."/>
        </authorList>
    </citation>
    <scope>NUCLEOTIDE SEQUENCE</scope>
    <source>
        <strain evidence="5">HMLAC05119</strain>
    </source>
</reference>
<dbReference type="PROSITE" id="PS50005">
    <property type="entry name" value="TPR"/>
    <property type="match status" value="1"/>
</dbReference>
<dbReference type="InterPro" id="IPR001810">
    <property type="entry name" value="F-box_dom"/>
</dbReference>
<dbReference type="Pfam" id="PF12937">
    <property type="entry name" value="F-box-like"/>
    <property type="match status" value="1"/>
</dbReference>
<keyword evidence="1" id="KW-0677">Repeat</keyword>